<evidence type="ECO:0000313" key="2">
    <source>
        <dbReference type="EMBL" id="QGQ25893.1"/>
    </source>
</evidence>
<gene>
    <name evidence="2" type="ORF">F1728_25910</name>
</gene>
<dbReference type="RefSeq" id="WP_155366481.1">
    <property type="nucleotide sequence ID" value="NZ_CP043930.1"/>
</dbReference>
<sequence>MVMIKQWLANAFAIERPEDFAPTAEQQKVADHICREIVRRDMVTLAILSLETCRPLNYVGAQALHFFTPFLSILIEPRSQKLFAEFLEQRGSIEWMCQRLESLSQSKTDGSTAATSQKPPPVGSPHNPEDGS</sequence>
<dbReference type="AlphaFoldDB" id="A0A6I6AGX4"/>
<reference evidence="2 3" key="1">
    <citation type="submission" date="2019-09" db="EMBL/GenBank/DDBJ databases">
        <title>Gimesia benthica sp. nov., a novel bacterium isolated from deep-sea water of the Northwest Indian Ocean.</title>
        <authorList>
            <person name="Dai X."/>
        </authorList>
    </citation>
    <scope>NUCLEOTIDE SEQUENCE [LARGE SCALE GENOMIC DNA]</scope>
    <source>
        <strain evidence="2 3">E7</strain>
    </source>
</reference>
<protein>
    <submittedName>
        <fullName evidence="2">Uncharacterized protein</fullName>
    </submittedName>
</protein>
<accession>A0A6I6AGX4</accession>
<dbReference type="Proteomes" id="UP000427281">
    <property type="component" value="Chromosome"/>
</dbReference>
<evidence type="ECO:0000256" key="1">
    <source>
        <dbReference type="SAM" id="MobiDB-lite"/>
    </source>
</evidence>
<dbReference type="EMBL" id="CP043930">
    <property type="protein sequence ID" value="QGQ25893.1"/>
    <property type="molecule type" value="Genomic_DNA"/>
</dbReference>
<proteinExistence type="predicted"/>
<feature type="compositionally biased region" description="Polar residues" evidence="1">
    <location>
        <begin position="104"/>
        <end position="117"/>
    </location>
</feature>
<evidence type="ECO:0000313" key="3">
    <source>
        <dbReference type="Proteomes" id="UP000427281"/>
    </source>
</evidence>
<feature type="region of interest" description="Disordered" evidence="1">
    <location>
        <begin position="104"/>
        <end position="132"/>
    </location>
</feature>
<name>A0A6I6AGX4_9PLAN</name>
<keyword evidence="3" id="KW-1185">Reference proteome</keyword>
<organism evidence="2 3">
    <name type="scientific">Gimesia benthica</name>
    <dbReference type="NCBI Taxonomy" id="2608982"/>
    <lineage>
        <taxon>Bacteria</taxon>
        <taxon>Pseudomonadati</taxon>
        <taxon>Planctomycetota</taxon>
        <taxon>Planctomycetia</taxon>
        <taxon>Planctomycetales</taxon>
        <taxon>Planctomycetaceae</taxon>
        <taxon>Gimesia</taxon>
    </lineage>
</organism>
<dbReference type="KEGG" id="gim:F1728_25910"/>